<name>A0A4V2HSF6_9FLAO</name>
<protein>
    <submittedName>
        <fullName evidence="5">AraC family transcriptional regulator</fullName>
    </submittedName>
</protein>
<accession>A0A4V2HSF6</accession>
<dbReference type="Proteomes" id="UP000291981">
    <property type="component" value="Unassembled WGS sequence"/>
</dbReference>
<feature type="domain" description="HTH araC/xylS-type" evidence="4">
    <location>
        <begin position="205"/>
        <end position="279"/>
    </location>
</feature>
<dbReference type="Gene3D" id="1.10.10.60">
    <property type="entry name" value="Homeodomain-like"/>
    <property type="match status" value="1"/>
</dbReference>
<dbReference type="InterPro" id="IPR050204">
    <property type="entry name" value="AraC_XylS_family_regulators"/>
</dbReference>
<reference evidence="5 6" key="1">
    <citation type="submission" date="2019-02" db="EMBL/GenBank/DDBJ databases">
        <title>Draft genome sequence of Muricauda sp. 176CP4-71.</title>
        <authorList>
            <person name="Park J.-S."/>
        </authorList>
    </citation>
    <scope>NUCLEOTIDE SEQUENCE [LARGE SCALE GENOMIC DNA]</scope>
    <source>
        <strain evidence="5 6">176CP4-71</strain>
    </source>
</reference>
<dbReference type="GO" id="GO:0003700">
    <property type="term" value="F:DNA-binding transcription factor activity"/>
    <property type="evidence" value="ECO:0007669"/>
    <property type="project" value="InterPro"/>
</dbReference>
<keyword evidence="2" id="KW-0238">DNA-binding</keyword>
<comment type="caution">
    <text evidence="5">The sequence shown here is derived from an EMBL/GenBank/DDBJ whole genome shotgun (WGS) entry which is preliminary data.</text>
</comment>
<gene>
    <name evidence="5" type="ORF">EW142_13070</name>
</gene>
<evidence type="ECO:0000256" key="1">
    <source>
        <dbReference type="ARBA" id="ARBA00023015"/>
    </source>
</evidence>
<dbReference type="PANTHER" id="PTHR46796">
    <property type="entry name" value="HTH-TYPE TRANSCRIPTIONAL ACTIVATOR RHAS-RELATED"/>
    <property type="match status" value="1"/>
</dbReference>
<sequence length="279" mass="32601">MLFCHQKQELKEFEAIKEFYNPIQPTVKAENTDIFYHEIRPNKKIEDFVYCFWQLKTKQALAKPYVYSVVSDGCIDIFFNHNRPSENFVMGFCRKYAEFSIGKEFDYIGIRFLPSAFSLLFGIDAKLLSNRSQDLKNVLPDFSAWISKVVKASLPFEKVAGHLNMQLGKVLNKRELKFDQRFFSSLHLIFQKNGFLDTEKDLDTGLSPRQLRRIFNYYIGTTPKAFSNVVRFQHILSAKASNQSLKANKLYFDVGFFDQAHFIKNFKTFYGVTPSEAFR</sequence>
<keyword evidence="6" id="KW-1185">Reference proteome</keyword>
<dbReference type="Pfam" id="PF12833">
    <property type="entry name" value="HTH_18"/>
    <property type="match status" value="1"/>
</dbReference>
<dbReference type="AlphaFoldDB" id="A0A4V2HSF6"/>
<evidence type="ECO:0000259" key="4">
    <source>
        <dbReference type="PROSITE" id="PS01124"/>
    </source>
</evidence>
<dbReference type="Pfam" id="PF20240">
    <property type="entry name" value="DUF6597"/>
    <property type="match status" value="1"/>
</dbReference>
<dbReference type="GO" id="GO:0043565">
    <property type="term" value="F:sequence-specific DNA binding"/>
    <property type="evidence" value="ECO:0007669"/>
    <property type="project" value="InterPro"/>
</dbReference>
<dbReference type="PANTHER" id="PTHR46796:SF13">
    <property type="entry name" value="HTH-TYPE TRANSCRIPTIONAL ACTIVATOR RHAS"/>
    <property type="match status" value="1"/>
</dbReference>
<evidence type="ECO:0000256" key="3">
    <source>
        <dbReference type="ARBA" id="ARBA00023163"/>
    </source>
</evidence>
<keyword evidence="1" id="KW-0805">Transcription regulation</keyword>
<dbReference type="InterPro" id="IPR018060">
    <property type="entry name" value="HTH_AraC"/>
</dbReference>
<dbReference type="PROSITE" id="PS01124">
    <property type="entry name" value="HTH_ARAC_FAMILY_2"/>
    <property type="match status" value="1"/>
</dbReference>
<evidence type="ECO:0000313" key="6">
    <source>
        <dbReference type="Proteomes" id="UP000291981"/>
    </source>
</evidence>
<dbReference type="EMBL" id="SGIU01000002">
    <property type="protein sequence ID" value="TAI47590.1"/>
    <property type="molecule type" value="Genomic_DNA"/>
</dbReference>
<evidence type="ECO:0000256" key="2">
    <source>
        <dbReference type="ARBA" id="ARBA00023125"/>
    </source>
</evidence>
<organism evidence="5 6">
    <name type="scientific">Flagellimonas allohymeniacidonis</name>
    <dbReference type="NCBI Taxonomy" id="2517819"/>
    <lineage>
        <taxon>Bacteria</taxon>
        <taxon>Pseudomonadati</taxon>
        <taxon>Bacteroidota</taxon>
        <taxon>Flavobacteriia</taxon>
        <taxon>Flavobacteriales</taxon>
        <taxon>Flavobacteriaceae</taxon>
        <taxon>Flagellimonas</taxon>
    </lineage>
</organism>
<dbReference type="InterPro" id="IPR046532">
    <property type="entry name" value="DUF6597"/>
</dbReference>
<evidence type="ECO:0000313" key="5">
    <source>
        <dbReference type="EMBL" id="TAI47590.1"/>
    </source>
</evidence>
<dbReference type="SMART" id="SM00342">
    <property type="entry name" value="HTH_ARAC"/>
    <property type="match status" value="1"/>
</dbReference>
<proteinExistence type="predicted"/>
<keyword evidence="3" id="KW-0804">Transcription</keyword>
<dbReference type="OrthoDB" id="323290at2"/>